<geneLocation type="mitochondrion" evidence="14"/>
<evidence type="ECO:0000256" key="9">
    <source>
        <dbReference type="ARBA" id="ARBA00023065"/>
    </source>
</evidence>
<evidence type="ECO:0000259" key="13">
    <source>
        <dbReference type="Pfam" id="PF00137"/>
    </source>
</evidence>
<dbReference type="SUPFAM" id="SSF81333">
    <property type="entry name" value="F1F0 ATP synthase subunit C"/>
    <property type="match status" value="1"/>
</dbReference>
<organism evidence="14">
    <name type="scientific">Candida margitis</name>
    <dbReference type="NCBI Taxonomy" id="1775924"/>
    <lineage>
        <taxon>Eukaryota</taxon>
        <taxon>Fungi</taxon>
        <taxon>Dikarya</taxon>
        <taxon>Ascomycota</taxon>
        <taxon>Saccharomycotina</taxon>
        <taxon>Pichiomycetes</taxon>
        <taxon>Debaryomycetaceae</taxon>
        <taxon>Candida/Lodderomyces clade</taxon>
        <taxon>Candida</taxon>
    </lineage>
</organism>
<dbReference type="PANTHER" id="PTHR10031">
    <property type="entry name" value="ATP SYNTHASE LIPID-BINDING PROTEIN, MITOCHONDRIAL"/>
    <property type="match status" value="1"/>
</dbReference>
<protein>
    <recommendedName>
        <fullName evidence="3 12">ATP synthase subunit 9, mitochondrial</fullName>
    </recommendedName>
</protein>
<dbReference type="AlphaFoldDB" id="A0A9Q8PN08"/>
<keyword evidence="7 12" id="KW-0375">Hydrogen ion transport</keyword>
<dbReference type="InterPro" id="IPR035921">
    <property type="entry name" value="F/V-ATP_Csub_sf"/>
</dbReference>
<keyword evidence="4 12" id="KW-0813">Transport</keyword>
<evidence type="ECO:0000256" key="1">
    <source>
        <dbReference type="ARBA" id="ARBA00004225"/>
    </source>
</evidence>
<keyword evidence="9 12" id="KW-0406">Ion transport</keyword>
<dbReference type="InterPro" id="IPR000454">
    <property type="entry name" value="ATP_synth_F0_csu"/>
</dbReference>
<evidence type="ECO:0000256" key="10">
    <source>
        <dbReference type="ARBA" id="ARBA00023121"/>
    </source>
</evidence>
<dbReference type="InterPro" id="IPR002379">
    <property type="entry name" value="ATPase_proteolipid_c-like_dom"/>
</dbReference>
<dbReference type="GO" id="GO:0015986">
    <property type="term" value="P:proton motive force-driven ATP synthesis"/>
    <property type="evidence" value="ECO:0007669"/>
    <property type="project" value="InterPro"/>
</dbReference>
<dbReference type="GO" id="GO:0008289">
    <property type="term" value="F:lipid binding"/>
    <property type="evidence" value="ECO:0007669"/>
    <property type="project" value="UniProtKB-KW"/>
</dbReference>
<comment type="subunit">
    <text evidence="12">F-type ATPases have 2 components, CF(1) - the catalytic core - and CF(0) - the membrane proton channel. CF(1) has five subunits: alpha(3), beta(3), gamma(1), delta(1), epsilon(1). CF(0) has three main subunits: a, b and c.</text>
</comment>
<keyword evidence="10 12" id="KW-0446">Lipid-binding</keyword>
<evidence type="ECO:0000313" key="14">
    <source>
        <dbReference type="EMBL" id="ULM64039.1"/>
    </source>
</evidence>
<evidence type="ECO:0000256" key="4">
    <source>
        <dbReference type="ARBA" id="ARBA00022448"/>
    </source>
</evidence>
<sequence length="87" mass="9168">MLILIYIYIKIMQIALAAKYIGASIATLGLGGAAIGIALVFVALINGTSRNPSLRSTLFPQAILGFALSEACGLFCLMISFLLLYAV</sequence>
<keyword evidence="12 14" id="KW-0496">Mitochondrion</keyword>
<evidence type="ECO:0000256" key="7">
    <source>
        <dbReference type="ARBA" id="ARBA00022781"/>
    </source>
</evidence>
<dbReference type="PANTHER" id="PTHR10031:SF0">
    <property type="entry name" value="ATPASE PROTEIN 9"/>
    <property type="match status" value="1"/>
</dbReference>
<evidence type="ECO:0000256" key="8">
    <source>
        <dbReference type="ARBA" id="ARBA00022989"/>
    </source>
</evidence>
<dbReference type="GeneID" id="72623698"/>
<dbReference type="InterPro" id="IPR038662">
    <property type="entry name" value="ATP_synth_F0_csu_sf"/>
</dbReference>
<dbReference type="Gene3D" id="1.20.20.10">
    <property type="entry name" value="F1F0 ATP synthase subunit C"/>
    <property type="match status" value="1"/>
</dbReference>
<dbReference type="InterPro" id="IPR020537">
    <property type="entry name" value="ATP_synth_F0_csu_DDCD_BS"/>
</dbReference>
<dbReference type="PRINTS" id="PR00124">
    <property type="entry name" value="ATPASEC"/>
</dbReference>
<comment type="subcellular location">
    <subcellularLocation>
        <location evidence="1 12">Mitochondrion membrane</location>
        <topology evidence="1 12">Multi-pass membrane protein</topology>
    </subcellularLocation>
</comment>
<feature type="transmembrane region" description="Helical" evidence="12">
    <location>
        <begin position="63"/>
        <end position="86"/>
    </location>
</feature>
<dbReference type="GO" id="GO:0015078">
    <property type="term" value="F:proton transmembrane transporter activity"/>
    <property type="evidence" value="ECO:0007669"/>
    <property type="project" value="InterPro"/>
</dbReference>
<feature type="domain" description="V-ATPase proteolipid subunit C-like" evidence="13">
    <location>
        <begin position="21"/>
        <end position="83"/>
    </location>
</feature>
<dbReference type="GO" id="GO:0033177">
    <property type="term" value="C:proton-transporting two-sector ATPase complex, proton-transporting domain"/>
    <property type="evidence" value="ECO:0007669"/>
    <property type="project" value="InterPro"/>
</dbReference>
<keyword evidence="11 12" id="KW-0472">Membrane</keyword>
<name>A0A9Q8PN08_9ASCO</name>
<keyword evidence="6 12" id="KW-0812">Transmembrane</keyword>
<evidence type="ECO:0000256" key="11">
    <source>
        <dbReference type="ARBA" id="ARBA00023136"/>
    </source>
</evidence>
<dbReference type="HAMAP" id="MF_01396">
    <property type="entry name" value="ATP_synth_c_bact"/>
    <property type="match status" value="1"/>
</dbReference>
<dbReference type="Pfam" id="PF00137">
    <property type="entry name" value="ATP-synt_C"/>
    <property type="match status" value="1"/>
</dbReference>
<evidence type="ECO:0000256" key="3">
    <source>
        <dbReference type="ARBA" id="ARBA00019317"/>
    </source>
</evidence>
<keyword evidence="8 12" id="KW-1133">Transmembrane helix</keyword>
<dbReference type="PROSITE" id="PS00605">
    <property type="entry name" value="ATPASE_C"/>
    <property type="match status" value="1"/>
</dbReference>
<keyword evidence="5" id="KW-0138">CF(0)</keyword>
<dbReference type="GO" id="GO:0045259">
    <property type="term" value="C:proton-transporting ATP synthase complex"/>
    <property type="evidence" value="ECO:0007669"/>
    <property type="project" value="UniProtKB-KW"/>
</dbReference>
<evidence type="ECO:0000256" key="12">
    <source>
        <dbReference type="RuleBase" id="RU004221"/>
    </source>
</evidence>
<dbReference type="CDD" id="cd18182">
    <property type="entry name" value="ATP-synt_Fo_c_ATP5G3"/>
    <property type="match status" value="1"/>
</dbReference>
<comment type="similarity">
    <text evidence="2 12">Belongs to the ATPase C chain family.</text>
</comment>
<evidence type="ECO:0000256" key="6">
    <source>
        <dbReference type="ARBA" id="ARBA00022692"/>
    </source>
</evidence>
<proteinExistence type="inferred from homology"/>
<dbReference type="GO" id="GO:0031966">
    <property type="term" value="C:mitochondrial membrane"/>
    <property type="evidence" value="ECO:0007669"/>
    <property type="project" value="UniProtKB-SubCell"/>
</dbReference>
<dbReference type="RefSeq" id="YP_010384917.1">
    <property type="nucleotide sequence ID" value="NC_063596.1"/>
</dbReference>
<reference evidence="14" key="1">
    <citation type="journal article" date="2022" name="DNA Res.">
        <title>Genome analysis of five recently described species of the CUG-Ser clade uncovers Candida theae as a new hybrid lineage with pathogenic potential in the Candida parapsilosis species complex.</title>
        <authorList>
            <person name="Mixao V."/>
            <person name="Del Olmo V."/>
            <person name="Hegedusova E."/>
            <person name="Saus E."/>
            <person name="Pryszcz L."/>
            <person name="Cillingova A."/>
            <person name="Nosek J."/>
            <person name="Gabaldon T."/>
        </authorList>
    </citation>
    <scope>NUCLEOTIDE SEQUENCE</scope>
    <source>
        <strain evidence="14">CBS 14175</strain>
    </source>
</reference>
<feature type="transmembrane region" description="Helical" evidence="12">
    <location>
        <begin position="20"/>
        <end position="43"/>
    </location>
</feature>
<dbReference type="EMBL" id="OM763983">
    <property type="protein sequence ID" value="ULM64039.1"/>
    <property type="molecule type" value="Genomic_DNA"/>
</dbReference>
<evidence type="ECO:0000256" key="2">
    <source>
        <dbReference type="ARBA" id="ARBA00006704"/>
    </source>
</evidence>
<accession>A0A9Q8PN08</accession>
<evidence type="ECO:0000256" key="5">
    <source>
        <dbReference type="ARBA" id="ARBA00022547"/>
    </source>
</evidence>
<dbReference type="FunFam" id="1.20.20.10:FF:000021">
    <property type="entry name" value="ATP synthase subunit 9, mitochondrial"/>
    <property type="match status" value="1"/>
</dbReference>
<gene>
    <name evidence="14" type="primary">atp9</name>
</gene>